<protein>
    <submittedName>
        <fullName evidence="2">Uncharacterized protein</fullName>
    </submittedName>
</protein>
<accession>A0A6N4SVF2</accession>
<dbReference type="EMBL" id="CP000383">
    <property type="protein sequence ID" value="ABG60444.1"/>
    <property type="molecule type" value="Genomic_DNA"/>
</dbReference>
<keyword evidence="3" id="KW-1185">Reference proteome</keyword>
<keyword evidence="1" id="KW-0812">Transmembrane</keyword>
<feature type="transmembrane region" description="Helical" evidence="1">
    <location>
        <begin position="20"/>
        <end position="47"/>
    </location>
</feature>
<evidence type="ECO:0000313" key="2">
    <source>
        <dbReference type="EMBL" id="ABG60444.1"/>
    </source>
</evidence>
<sequence length="117" mass="14292">MVRNNIINMLYIKLKMLEMIKILIIFIKIFIISNSLFCSISFLSFVYQTIPMTYKYRNSDNELHIGFPYEIFEQFYCCENVFPQRKWFFENIILNQIVYFFIAALLYVFFKKVNQKS</sequence>
<dbReference type="AlphaFoldDB" id="A0A6N4SVF2"/>
<proteinExistence type="predicted"/>
<evidence type="ECO:0000256" key="1">
    <source>
        <dbReference type="SAM" id="Phobius"/>
    </source>
</evidence>
<dbReference type="KEGG" id="chu:CHU_3204"/>
<dbReference type="Proteomes" id="UP000001822">
    <property type="component" value="Chromosome"/>
</dbReference>
<evidence type="ECO:0000313" key="3">
    <source>
        <dbReference type="Proteomes" id="UP000001822"/>
    </source>
</evidence>
<keyword evidence="1" id="KW-1133">Transmembrane helix</keyword>
<reference evidence="2 3" key="1">
    <citation type="journal article" date="2007" name="Appl. Environ. Microbiol.">
        <title>Genome sequence of the cellulolytic gliding bacterium Cytophaga hutchinsonii.</title>
        <authorList>
            <person name="Xie G."/>
            <person name="Bruce D.C."/>
            <person name="Challacombe J.F."/>
            <person name="Chertkov O."/>
            <person name="Detter J.C."/>
            <person name="Gilna P."/>
            <person name="Han C.S."/>
            <person name="Lucas S."/>
            <person name="Misra M."/>
            <person name="Myers G.L."/>
            <person name="Richardson P."/>
            <person name="Tapia R."/>
            <person name="Thayer N."/>
            <person name="Thompson L.S."/>
            <person name="Brettin T.S."/>
            <person name="Henrissat B."/>
            <person name="Wilson D.B."/>
            <person name="McBride M.J."/>
        </authorList>
    </citation>
    <scope>NUCLEOTIDE SEQUENCE [LARGE SCALE GENOMIC DNA]</scope>
    <source>
        <strain evidence="3">ATCC 33406 / DSM 1761 / CIP 103989 / NBRC 15051 / NCIMB 9469 / D465</strain>
    </source>
</reference>
<organism evidence="2 3">
    <name type="scientific">Cytophaga hutchinsonii (strain ATCC 33406 / DSM 1761 / CIP 103989 / NBRC 15051 / NCIMB 9469 / D465)</name>
    <dbReference type="NCBI Taxonomy" id="269798"/>
    <lineage>
        <taxon>Bacteria</taxon>
        <taxon>Pseudomonadati</taxon>
        <taxon>Bacteroidota</taxon>
        <taxon>Cytophagia</taxon>
        <taxon>Cytophagales</taxon>
        <taxon>Cytophagaceae</taxon>
        <taxon>Cytophaga</taxon>
    </lineage>
</organism>
<name>A0A6N4SVF2_CYTH3</name>
<keyword evidence="1" id="KW-0472">Membrane</keyword>
<feature type="transmembrane region" description="Helical" evidence="1">
    <location>
        <begin position="92"/>
        <end position="110"/>
    </location>
</feature>
<gene>
    <name evidence="2" type="ordered locus">CHU_3204</name>
</gene>